<gene>
    <name evidence="3" type="ORF">H8R23_11310</name>
</gene>
<evidence type="ECO:0000259" key="2">
    <source>
        <dbReference type="Pfam" id="PF10988"/>
    </source>
</evidence>
<proteinExistence type="predicted"/>
<reference evidence="3 4" key="1">
    <citation type="submission" date="2020-08" db="EMBL/GenBank/DDBJ databases">
        <title>Description of novel Flavobacterium F-380 isolate.</title>
        <authorList>
            <person name="Saticioglu I.B."/>
            <person name="Duman M."/>
            <person name="Altun S."/>
        </authorList>
    </citation>
    <scope>NUCLEOTIDE SEQUENCE [LARGE SCALE GENOMIC DNA]</scope>
    <source>
        <strain evidence="3 4">F-380</strain>
    </source>
</reference>
<keyword evidence="1" id="KW-0732">Signal</keyword>
<feature type="domain" description="Putative auto-transporter adhesin head GIN" evidence="2">
    <location>
        <begin position="44"/>
        <end position="228"/>
    </location>
</feature>
<name>A0ABR7J963_9FLAO</name>
<dbReference type="RefSeq" id="WP_187010492.1">
    <property type="nucleotide sequence ID" value="NZ_JACRUI010000003.1"/>
</dbReference>
<dbReference type="InterPro" id="IPR021255">
    <property type="entry name" value="DUF2807"/>
</dbReference>
<evidence type="ECO:0000256" key="1">
    <source>
        <dbReference type="SAM" id="SignalP"/>
    </source>
</evidence>
<dbReference type="Gene3D" id="2.160.20.120">
    <property type="match status" value="1"/>
</dbReference>
<dbReference type="EMBL" id="JACRUJ010000003">
    <property type="protein sequence ID" value="MBC5841997.1"/>
    <property type="molecule type" value="Genomic_DNA"/>
</dbReference>
<sequence>MKTTIKSLLFCALLSSITCNAQWSSKSKIKGNGKIVTEKRTTVPYDEIKIGGSFDVELVAGKEGAITIKGEENLLPLIIVEVEGNILKIYPKKNTNMISGSGKAIIVTVPFESISDVSLGGSGSIISKNTIKANHFSTKLSGSGDIVLTIDANDVIASLSGSGDITLKGKATNYESKLSGSGDISAHELLTTNANASMSGSGNITVNCSNNLIARVSGSGDIDYIGDPKTKDTKVSGSGRISKK</sequence>
<comment type="caution">
    <text evidence="3">The sequence shown here is derived from an EMBL/GenBank/DDBJ whole genome shotgun (WGS) entry which is preliminary data.</text>
</comment>
<feature type="chain" id="PRO_5045792829" evidence="1">
    <location>
        <begin position="22"/>
        <end position="244"/>
    </location>
</feature>
<organism evidence="3 4">
    <name type="scientific">Flavobacterium kayseriense</name>
    <dbReference type="NCBI Taxonomy" id="2764714"/>
    <lineage>
        <taxon>Bacteria</taxon>
        <taxon>Pseudomonadati</taxon>
        <taxon>Bacteroidota</taxon>
        <taxon>Flavobacteriia</taxon>
        <taxon>Flavobacteriales</taxon>
        <taxon>Flavobacteriaceae</taxon>
        <taxon>Flavobacterium</taxon>
    </lineage>
</organism>
<keyword evidence="4" id="KW-1185">Reference proteome</keyword>
<dbReference type="PANTHER" id="PTHR39200">
    <property type="entry name" value="HYPOTHETICAL EXPORTED PROTEIN"/>
    <property type="match status" value="1"/>
</dbReference>
<dbReference type="Pfam" id="PF10988">
    <property type="entry name" value="DUF2807"/>
    <property type="match status" value="1"/>
</dbReference>
<protein>
    <submittedName>
        <fullName evidence="3">DUF2807 domain-containing protein</fullName>
    </submittedName>
</protein>
<dbReference type="PANTHER" id="PTHR39200:SF1">
    <property type="entry name" value="AUTO-TRANSPORTER ADHESIN HEAD GIN DOMAIN-CONTAINING PROTEIN-RELATED"/>
    <property type="match status" value="1"/>
</dbReference>
<evidence type="ECO:0000313" key="4">
    <source>
        <dbReference type="Proteomes" id="UP000629963"/>
    </source>
</evidence>
<feature type="signal peptide" evidence="1">
    <location>
        <begin position="1"/>
        <end position="21"/>
    </location>
</feature>
<dbReference type="Proteomes" id="UP000629963">
    <property type="component" value="Unassembled WGS sequence"/>
</dbReference>
<evidence type="ECO:0000313" key="3">
    <source>
        <dbReference type="EMBL" id="MBC5841997.1"/>
    </source>
</evidence>
<accession>A0ABR7J963</accession>